<evidence type="ECO:0000313" key="12">
    <source>
        <dbReference type="Proteomes" id="UP000652567"/>
    </source>
</evidence>
<evidence type="ECO:0000313" key="11">
    <source>
        <dbReference type="EMBL" id="MBE8717776.1"/>
    </source>
</evidence>
<name>A0A928YTP7_9GAMM</name>
<keyword evidence="7" id="KW-0812">Transmembrane</keyword>
<feature type="coiled-coil region" evidence="5">
    <location>
        <begin position="156"/>
        <end position="190"/>
    </location>
</feature>
<dbReference type="GO" id="GO:0030313">
    <property type="term" value="C:cell envelope"/>
    <property type="evidence" value="ECO:0007669"/>
    <property type="project" value="UniProtKB-SubCell"/>
</dbReference>
<gene>
    <name evidence="11" type="ORF">C4F51_11335</name>
</gene>
<dbReference type="InterPro" id="IPR058625">
    <property type="entry name" value="MdtA-like_BSH"/>
</dbReference>
<dbReference type="EMBL" id="PRDL01000001">
    <property type="protein sequence ID" value="MBE8717776.1"/>
    <property type="molecule type" value="Genomic_DNA"/>
</dbReference>
<evidence type="ECO:0000256" key="1">
    <source>
        <dbReference type="ARBA" id="ARBA00004236"/>
    </source>
</evidence>
<comment type="caution">
    <text evidence="11">The sequence shown here is derived from an EMBL/GenBank/DDBJ whole genome shotgun (WGS) entry which is preliminary data.</text>
</comment>
<evidence type="ECO:0000256" key="6">
    <source>
        <dbReference type="SAM" id="MobiDB-lite"/>
    </source>
</evidence>
<dbReference type="GO" id="GO:0015562">
    <property type="term" value="F:efflux transmembrane transporter activity"/>
    <property type="evidence" value="ECO:0007669"/>
    <property type="project" value="TreeGrafter"/>
</dbReference>
<dbReference type="Gene3D" id="2.40.30.170">
    <property type="match status" value="1"/>
</dbReference>
<feature type="domain" description="Multidrug resistance protein MdtA-like C-terminal permuted SH3" evidence="10">
    <location>
        <begin position="394"/>
        <end position="441"/>
    </location>
</feature>
<proteinExistence type="inferred from homology"/>
<accession>A0A928YTP7</accession>
<evidence type="ECO:0000259" key="10">
    <source>
        <dbReference type="Pfam" id="PF25967"/>
    </source>
</evidence>
<keyword evidence="3" id="KW-0813">Transport</keyword>
<dbReference type="SUPFAM" id="SSF111369">
    <property type="entry name" value="HlyD-like secretion proteins"/>
    <property type="match status" value="1"/>
</dbReference>
<dbReference type="PANTHER" id="PTHR30469">
    <property type="entry name" value="MULTIDRUG RESISTANCE PROTEIN MDTA"/>
    <property type="match status" value="1"/>
</dbReference>
<dbReference type="GO" id="GO:1990195">
    <property type="term" value="C:macrolide transmembrane transporter complex"/>
    <property type="evidence" value="ECO:0007669"/>
    <property type="project" value="InterPro"/>
</dbReference>
<organism evidence="11 12">
    <name type="scientific">Cellvibrio polysaccharolyticus</name>
    <dbReference type="NCBI Taxonomy" id="2082724"/>
    <lineage>
        <taxon>Bacteria</taxon>
        <taxon>Pseudomonadati</taxon>
        <taxon>Pseudomonadota</taxon>
        <taxon>Gammaproteobacteria</taxon>
        <taxon>Cellvibrionales</taxon>
        <taxon>Cellvibrionaceae</taxon>
        <taxon>Cellvibrio</taxon>
    </lineage>
</organism>
<evidence type="ECO:0000256" key="7">
    <source>
        <dbReference type="SAM" id="Phobius"/>
    </source>
</evidence>
<dbReference type="GO" id="GO:1990961">
    <property type="term" value="P:xenobiotic detoxification by transmembrane export across the plasma membrane"/>
    <property type="evidence" value="ECO:0007669"/>
    <property type="project" value="InterPro"/>
</dbReference>
<dbReference type="PANTHER" id="PTHR30469:SF33">
    <property type="entry name" value="SLR1207 PROTEIN"/>
    <property type="match status" value="1"/>
</dbReference>
<evidence type="ECO:0000259" key="8">
    <source>
        <dbReference type="Pfam" id="PF25917"/>
    </source>
</evidence>
<dbReference type="InterPro" id="IPR058627">
    <property type="entry name" value="MdtA-like_C"/>
</dbReference>
<dbReference type="Pfam" id="PF25967">
    <property type="entry name" value="RND-MFP_C"/>
    <property type="match status" value="1"/>
</dbReference>
<dbReference type="Pfam" id="PF25917">
    <property type="entry name" value="BSH_RND"/>
    <property type="match status" value="1"/>
</dbReference>
<feature type="compositionally biased region" description="Low complexity" evidence="6">
    <location>
        <begin position="445"/>
        <end position="454"/>
    </location>
</feature>
<feature type="domain" description="Multidrug resistance protein MdtA-like barrel-sandwich hybrid" evidence="8">
    <location>
        <begin position="72"/>
        <end position="226"/>
    </location>
</feature>
<comment type="subcellular location">
    <subcellularLocation>
        <location evidence="1">Cell membrane</location>
    </subcellularLocation>
</comment>
<keyword evidence="7" id="KW-0472">Membrane</keyword>
<dbReference type="InterPro" id="IPR058626">
    <property type="entry name" value="MdtA-like_b-barrel"/>
</dbReference>
<keyword evidence="12" id="KW-1185">Reference proteome</keyword>
<dbReference type="Gene3D" id="2.40.50.100">
    <property type="match status" value="1"/>
</dbReference>
<dbReference type="Proteomes" id="UP000652567">
    <property type="component" value="Unassembled WGS sequence"/>
</dbReference>
<keyword evidence="4 5" id="KW-0175">Coiled coil</keyword>
<evidence type="ECO:0000256" key="5">
    <source>
        <dbReference type="SAM" id="Coils"/>
    </source>
</evidence>
<dbReference type="GO" id="GO:1990281">
    <property type="term" value="C:efflux pump complex"/>
    <property type="evidence" value="ECO:0007669"/>
    <property type="project" value="TreeGrafter"/>
</dbReference>
<dbReference type="Gene3D" id="2.40.420.20">
    <property type="match status" value="1"/>
</dbReference>
<feature type="region of interest" description="Disordered" evidence="6">
    <location>
        <begin position="328"/>
        <end position="401"/>
    </location>
</feature>
<dbReference type="NCBIfam" id="TIGR01730">
    <property type="entry name" value="RND_mfp"/>
    <property type="match status" value="1"/>
</dbReference>
<dbReference type="AlphaFoldDB" id="A0A928YTP7"/>
<comment type="similarity">
    <text evidence="2">Belongs to the membrane fusion protein (MFP) (TC 8.A.1) family.</text>
</comment>
<dbReference type="Gene3D" id="6.10.140.1990">
    <property type="match status" value="1"/>
</dbReference>
<evidence type="ECO:0000259" key="9">
    <source>
        <dbReference type="Pfam" id="PF25944"/>
    </source>
</evidence>
<dbReference type="Pfam" id="PF25944">
    <property type="entry name" value="Beta-barrel_RND"/>
    <property type="match status" value="1"/>
</dbReference>
<evidence type="ECO:0000256" key="4">
    <source>
        <dbReference type="ARBA" id="ARBA00023054"/>
    </source>
</evidence>
<sequence>MPPSNANPRRFSLRSPLPIVLIAFVLVGAVAVTATLLMQREEKPQFTTSVVERGDIENLVTATGTLQPRDYVDVGAQVSGQLKVLHVDIGSEVKQGDLLAEIDATVYAANVDGTRAQLASQQAQLRDRQSQLKLAEITYRRQVNLHKEDATTKESLESAEASLTSVKAQLDVLKAQIQQTESNLRVQEANLNYANIYAPMDGTVVSLTSRQGQTLNANQQAPTIMTIADLSTMTVQTQVSEADISKLKTGMAVYFTTLGSQSRRWYSTLDRIQPTPEVLNNVVLYNALFDVPNSERVLMKQMTTQVFFITSQARNALTVPVSALTFTAPAMPPREPRVEGQTQANGEARNENLESANADRPRTSLPDGERRPRMMPDGGEGRGWGQRRAQGNGENTRRPATVEVVKANGSREVRPVVVGVTNRIQAEILEGLNEGDVVVTGVRQSAAASSSSPSQNRPMGGMPRMGR</sequence>
<protein>
    <submittedName>
        <fullName evidence="11">Efflux RND transporter periplasmic adaptor subunit</fullName>
    </submittedName>
</protein>
<feature type="compositionally biased region" description="Basic and acidic residues" evidence="6">
    <location>
        <begin position="348"/>
        <end position="374"/>
    </location>
</feature>
<evidence type="ECO:0000256" key="2">
    <source>
        <dbReference type="ARBA" id="ARBA00009477"/>
    </source>
</evidence>
<feature type="transmembrane region" description="Helical" evidence="7">
    <location>
        <begin position="17"/>
        <end position="37"/>
    </location>
</feature>
<evidence type="ECO:0000256" key="3">
    <source>
        <dbReference type="ARBA" id="ARBA00022448"/>
    </source>
</evidence>
<feature type="region of interest" description="Disordered" evidence="6">
    <location>
        <begin position="443"/>
        <end position="467"/>
    </location>
</feature>
<feature type="domain" description="Multidrug resistance protein MdtA-like beta-barrel" evidence="9">
    <location>
        <begin position="232"/>
        <end position="306"/>
    </location>
</feature>
<dbReference type="InterPro" id="IPR030190">
    <property type="entry name" value="MacA_alpha-hairpin_sf"/>
</dbReference>
<keyword evidence="7" id="KW-1133">Transmembrane helix</keyword>
<dbReference type="RefSeq" id="WP_193909828.1">
    <property type="nucleotide sequence ID" value="NZ_PRDL01000001.1"/>
</dbReference>
<reference evidence="11" key="1">
    <citation type="submission" date="2018-07" db="EMBL/GenBank/DDBJ databases">
        <title>Genome assembly of strain Ka43.</title>
        <authorList>
            <person name="Kukolya J."/>
            <person name="Nagy I."/>
            <person name="Horvath B."/>
            <person name="Toth A."/>
        </authorList>
    </citation>
    <scope>NUCLEOTIDE SEQUENCE</scope>
    <source>
        <strain evidence="11">KB43</strain>
    </source>
</reference>
<dbReference type="InterPro" id="IPR006143">
    <property type="entry name" value="RND_pump_MFP"/>
</dbReference>
<dbReference type="GO" id="GO:0019898">
    <property type="term" value="C:extrinsic component of membrane"/>
    <property type="evidence" value="ECO:0007669"/>
    <property type="project" value="InterPro"/>
</dbReference>